<evidence type="ECO:0000313" key="2">
    <source>
        <dbReference type="Proteomes" id="UP000737420"/>
    </source>
</evidence>
<dbReference type="Proteomes" id="UP000737420">
    <property type="component" value="Unassembled WGS sequence"/>
</dbReference>
<dbReference type="AlphaFoldDB" id="A0ABD0B5V6"/>
<reference evidence="1 2" key="1">
    <citation type="submission" date="2021-07" db="EMBL/GenBank/DDBJ databases">
        <title>Draft genome sequence of carbapenem-resistant Aeromonas spp. in Japan.</title>
        <authorList>
            <person name="Maehana S."/>
            <person name="Suzuki M."/>
            <person name="Kitasato H."/>
        </authorList>
    </citation>
    <scope>NUCLEOTIDE SEQUENCE [LARGE SCALE GENOMIC DNA]</scope>
    <source>
        <strain evidence="1 2">KAM382</strain>
    </source>
</reference>
<dbReference type="RefSeq" id="WP_203764100.1">
    <property type="nucleotide sequence ID" value="NZ_AP024402.1"/>
</dbReference>
<accession>A0ABD0B5V6</accession>
<organism evidence="1 2">
    <name type="scientific">Aeromonas caviae</name>
    <name type="common">Aeromonas punctata</name>
    <dbReference type="NCBI Taxonomy" id="648"/>
    <lineage>
        <taxon>Bacteria</taxon>
        <taxon>Pseudomonadati</taxon>
        <taxon>Pseudomonadota</taxon>
        <taxon>Gammaproteobacteria</taxon>
        <taxon>Aeromonadales</taxon>
        <taxon>Aeromonadaceae</taxon>
        <taxon>Aeromonas</taxon>
    </lineage>
</organism>
<proteinExistence type="predicted"/>
<name>A0ABD0B5V6_AERCA</name>
<dbReference type="EMBL" id="BPOP01000009">
    <property type="protein sequence ID" value="GJB91217.1"/>
    <property type="molecule type" value="Genomic_DNA"/>
</dbReference>
<evidence type="ECO:0000313" key="1">
    <source>
        <dbReference type="EMBL" id="GJB91217.1"/>
    </source>
</evidence>
<evidence type="ECO:0008006" key="3">
    <source>
        <dbReference type="Google" id="ProtNLM"/>
    </source>
</evidence>
<comment type="caution">
    <text evidence="1">The sequence shown here is derived from an EMBL/GenBank/DDBJ whole genome shotgun (WGS) entry which is preliminary data.</text>
</comment>
<gene>
    <name evidence="1" type="ORF">KAM382_12780</name>
</gene>
<protein>
    <recommendedName>
        <fullName evidence="3">DNA-binding protein</fullName>
    </recommendedName>
</protein>
<sequence length="95" mass="10358">MPPRHINPAARPTQAPAVSAINLVISPDTPPLMPIARFAEWVGVSVDTARHWVKTGRLDVMEKTRGNELVMVKVHVFIAKQMAGSVLAPQFKHAG</sequence>